<proteinExistence type="predicted"/>
<dbReference type="PANTHER" id="PTHR16305:SF35">
    <property type="entry name" value="TRANSCRIPTIONAL ACTIVATOR DOMAIN"/>
    <property type="match status" value="1"/>
</dbReference>
<dbReference type="InterPro" id="IPR036388">
    <property type="entry name" value="WH-like_DNA-bd_sf"/>
</dbReference>
<dbReference type="InterPro" id="IPR041664">
    <property type="entry name" value="AAA_16"/>
</dbReference>
<dbReference type="Proteomes" id="UP000199077">
    <property type="component" value="Chromosome I"/>
</dbReference>
<dbReference type="PRINTS" id="PR00038">
    <property type="entry name" value="HTHLUXR"/>
</dbReference>
<dbReference type="InterPro" id="IPR027417">
    <property type="entry name" value="P-loop_NTPase"/>
</dbReference>
<protein>
    <submittedName>
        <fullName evidence="4">Regulatory protein, luxR family</fullName>
    </submittedName>
</protein>
<dbReference type="Gene3D" id="1.25.40.10">
    <property type="entry name" value="Tetratricopeptide repeat domain"/>
    <property type="match status" value="1"/>
</dbReference>
<reference evidence="5" key="1">
    <citation type="submission" date="2016-10" db="EMBL/GenBank/DDBJ databases">
        <authorList>
            <person name="Varghese N."/>
            <person name="Submissions S."/>
        </authorList>
    </citation>
    <scope>NUCLEOTIDE SEQUENCE [LARGE SCALE GENOMIC DNA]</scope>
    <source>
        <strain evidence="5">DSM 22329</strain>
    </source>
</reference>
<dbReference type="Pfam" id="PF13191">
    <property type="entry name" value="AAA_16"/>
    <property type="match status" value="1"/>
</dbReference>
<evidence type="ECO:0000313" key="5">
    <source>
        <dbReference type="Proteomes" id="UP000199077"/>
    </source>
</evidence>
<gene>
    <name evidence="4" type="ORF">SAMN04489867_1423</name>
</gene>
<dbReference type="GO" id="GO:0003677">
    <property type="term" value="F:DNA binding"/>
    <property type="evidence" value="ECO:0007669"/>
    <property type="project" value="InterPro"/>
</dbReference>
<dbReference type="SUPFAM" id="SSF48452">
    <property type="entry name" value="TPR-like"/>
    <property type="match status" value="1"/>
</dbReference>
<organism evidence="4 5">
    <name type="scientific">Pedococcus dokdonensis</name>
    <dbReference type="NCBI Taxonomy" id="443156"/>
    <lineage>
        <taxon>Bacteria</taxon>
        <taxon>Bacillati</taxon>
        <taxon>Actinomycetota</taxon>
        <taxon>Actinomycetes</taxon>
        <taxon>Micrococcales</taxon>
        <taxon>Intrasporangiaceae</taxon>
        <taxon>Pedococcus</taxon>
    </lineage>
</organism>
<feature type="domain" description="HTH luxR-type" evidence="3">
    <location>
        <begin position="913"/>
        <end position="978"/>
    </location>
</feature>
<keyword evidence="1" id="KW-0547">Nucleotide-binding</keyword>
<keyword evidence="5" id="KW-1185">Reference proteome</keyword>
<dbReference type="PANTHER" id="PTHR16305">
    <property type="entry name" value="TESTICULAR SOLUBLE ADENYLYL CYCLASE"/>
    <property type="match status" value="1"/>
</dbReference>
<dbReference type="AlphaFoldDB" id="A0A1H0PZP2"/>
<evidence type="ECO:0000259" key="3">
    <source>
        <dbReference type="PROSITE" id="PS50043"/>
    </source>
</evidence>
<evidence type="ECO:0000313" key="4">
    <source>
        <dbReference type="EMBL" id="SDP10290.1"/>
    </source>
</evidence>
<dbReference type="PROSITE" id="PS00622">
    <property type="entry name" value="HTH_LUXR_1"/>
    <property type="match status" value="1"/>
</dbReference>
<dbReference type="InterPro" id="IPR011990">
    <property type="entry name" value="TPR-like_helical_dom_sf"/>
</dbReference>
<dbReference type="PROSITE" id="PS50043">
    <property type="entry name" value="HTH_LUXR_2"/>
    <property type="match status" value="1"/>
</dbReference>
<dbReference type="Pfam" id="PF00196">
    <property type="entry name" value="GerE"/>
    <property type="match status" value="1"/>
</dbReference>
<dbReference type="Gene3D" id="3.40.50.300">
    <property type="entry name" value="P-loop containing nucleotide triphosphate hydrolases"/>
    <property type="match status" value="1"/>
</dbReference>
<dbReference type="SUPFAM" id="SSF46894">
    <property type="entry name" value="C-terminal effector domain of the bipartite response regulators"/>
    <property type="match status" value="1"/>
</dbReference>
<dbReference type="STRING" id="443156.SAMN04489867_1423"/>
<dbReference type="GO" id="GO:0004016">
    <property type="term" value="F:adenylate cyclase activity"/>
    <property type="evidence" value="ECO:0007669"/>
    <property type="project" value="TreeGrafter"/>
</dbReference>
<dbReference type="CDD" id="cd06170">
    <property type="entry name" value="LuxR_C_like"/>
    <property type="match status" value="1"/>
</dbReference>
<dbReference type="InterPro" id="IPR016032">
    <property type="entry name" value="Sig_transdc_resp-reg_C-effctor"/>
</dbReference>
<keyword evidence="2" id="KW-0067">ATP-binding</keyword>
<dbReference type="GO" id="GO:0005737">
    <property type="term" value="C:cytoplasm"/>
    <property type="evidence" value="ECO:0007669"/>
    <property type="project" value="TreeGrafter"/>
</dbReference>
<dbReference type="GO" id="GO:0005524">
    <property type="term" value="F:ATP binding"/>
    <property type="evidence" value="ECO:0007669"/>
    <property type="project" value="UniProtKB-KW"/>
</dbReference>
<dbReference type="InterPro" id="IPR000792">
    <property type="entry name" value="Tscrpt_reg_LuxR_C"/>
</dbReference>
<dbReference type="Gene3D" id="1.10.10.10">
    <property type="entry name" value="Winged helix-like DNA-binding domain superfamily/Winged helix DNA-binding domain"/>
    <property type="match status" value="1"/>
</dbReference>
<dbReference type="RefSeq" id="WP_091783378.1">
    <property type="nucleotide sequence ID" value="NZ_LT629711.1"/>
</dbReference>
<dbReference type="EMBL" id="LT629711">
    <property type="protein sequence ID" value="SDP10290.1"/>
    <property type="molecule type" value="Genomic_DNA"/>
</dbReference>
<dbReference type="SUPFAM" id="SSF52540">
    <property type="entry name" value="P-loop containing nucleoside triphosphate hydrolases"/>
    <property type="match status" value="1"/>
</dbReference>
<dbReference type="SMART" id="SM00421">
    <property type="entry name" value="HTH_LUXR"/>
    <property type="match status" value="1"/>
</dbReference>
<evidence type="ECO:0000256" key="2">
    <source>
        <dbReference type="ARBA" id="ARBA00022840"/>
    </source>
</evidence>
<dbReference type="OrthoDB" id="3691954at2"/>
<dbReference type="GO" id="GO:0006355">
    <property type="term" value="P:regulation of DNA-templated transcription"/>
    <property type="evidence" value="ECO:0007669"/>
    <property type="project" value="InterPro"/>
</dbReference>
<evidence type="ECO:0000256" key="1">
    <source>
        <dbReference type="ARBA" id="ARBA00022741"/>
    </source>
</evidence>
<accession>A0A1H0PZP2</accession>
<name>A0A1H0PZP2_9MICO</name>
<sequence>MGAQPVLVGREPQRAALRAVVQRAAAGEPGMFLLHGEAGIGKTSLVREAAAVGGQTGCHVLFGRCLRFGADVTSYVPFTQAFNQWLRTANSDSLDRLAPHRDLDDLVPALTDRSGGLALLQIGAAVGRIQDDGPTVLVVDDLQWSDPSSLDVLSYLVAGFVPGQRLAILATYRDTDLGEGHRLHGWLADALRMPSVSQAALGRMDAWTVEELVLARGAAGTAPGLAEEVLRRSGGNPYLADLLIAEAGSSDEREQPGGRRLVDALSASWHRLSAPGRRVTQLLAVAGAPVAYPVLRDLAALHGIAPDGTSTALAETAAQGITVETETGAIWFRHPLLAETIAGSMRHQERVDLHAELAAQWHGAVDVDERDRANFLALHYVQAGASDEAFAWSLRAADEAGTIRAKDEESHHLSTAAHLVDQLSHAMAATVDDVALLMRAGRAAESAGDGPAAVSHLECALARVDRSTSDSKLLAARILLHLHTLRDWAGDGSTPTTTDDPLEVLALTKDLSDSEERALGFAQLAWAEMWNGLEGAGDHAETAVRLAELVDTPPALIWSLGARALTRSGTGEAVADAERAFALALAHGDTRLYSWATVFVGNSLESAGRFAEASAIAGSSYQTLRDAGEFDFAADVGWGAALWDFGLGRWPQARRMVRELLTLARSDHSAMGARCVAALLCAHEGRPASALLHLRRARELRPHPSPVGEPLVDTQIRVSLALGDHRTALKTIRKHVTAALHVYPPTADEWLMYASQAAAELVDHGDVPERDEALRLLALIEAARGLEPPPFAPVGPLDAVHPAYGALHAAQRAHCLGAGAELADLWEAACAATLAAGLRYEHARALYRLAHHLLTQGQDRARASAALVTARDIAVDIGAGPLTDGINSLAAQAHIVLPSTRPDAAPSPGRTLALPANPPLTPREEEVLVGLLTGQTYSQIAAQLFISDKTVSTHVSNVLRKTGTANRIELAELARRGSAPGL</sequence>